<evidence type="ECO:0000313" key="10">
    <source>
        <dbReference type="Proteomes" id="UP000010420"/>
    </source>
</evidence>
<dbReference type="GO" id="GO:0008360">
    <property type="term" value="P:regulation of cell shape"/>
    <property type="evidence" value="ECO:0007669"/>
    <property type="project" value="UniProtKB-UniRule"/>
</dbReference>
<name>L1QK57_9CLOT</name>
<keyword evidence="2" id="KW-0808">Transferase</keyword>
<evidence type="ECO:0000256" key="4">
    <source>
        <dbReference type="ARBA" id="ARBA00022984"/>
    </source>
</evidence>
<dbReference type="PROSITE" id="PS52029">
    <property type="entry name" value="LD_TPASE"/>
    <property type="match status" value="1"/>
</dbReference>
<evidence type="ECO:0000259" key="8">
    <source>
        <dbReference type="PROSITE" id="PS52029"/>
    </source>
</evidence>
<evidence type="ECO:0000256" key="7">
    <source>
        <dbReference type="SAM" id="Phobius"/>
    </source>
</evidence>
<evidence type="ECO:0000256" key="3">
    <source>
        <dbReference type="ARBA" id="ARBA00022960"/>
    </source>
</evidence>
<dbReference type="CDD" id="cd16913">
    <property type="entry name" value="YkuD_like"/>
    <property type="match status" value="1"/>
</dbReference>
<dbReference type="InterPro" id="IPR038063">
    <property type="entry name" value="Transpep_catalytic_dom"/>
</dbReference>
<dbReference type="GO" id="GO:0018104">
    <property type="term" value="P:peptidoglycan-protein cross-linking"/>
    <property type="evidence" value="ECO:0007669"/>
    <property type="project" value="TreeGrafter"/>
</dbReference>
<dbReference type="eggNOG" id="COG1376">
    <property type="taxonomic scope" value="Bacteria"/>
</dbReference>
<evidence type="ECO:0000256" key="6">
    <source>
        <dbReference type="PROSITE-ProRule" id="PRU01373"/>
    </source>
</evidence>
<keyword evidence="7" id="KW-1133">Transmembrane helix</keyword>
<dbReference type="OrthoDB" id="177750at2"/>
<sequence length="421" mass="47613">MFKIPIISQLLRYNYLGGISLNNLFRKSKSNVFKIITIISLIIIIGFTITYYTNSKYIAIRDSFYSEFNKLNFTEAKNIINSDNFYLKIKQKTLNKDLTTYFSSAVSKLCNNLLTNTISKEDALTILNEIKTYGLLNESLDKLIVSLDDNYTASSENDYNTLLELGIESKNNNNFVKAIELFNKIPSSSEYYNTAQTNISECAENYKEQLFTEADNLIKEDYYTKAIELLSNANSTIISADDEDIANKISSISDARDEYLLAVNSSDLASEDDQATSSMLQSISSQNINTLNIESLTSNLIYVNLAEQITYVYEGYANNWNLVKDFSCSTGIDGEDTPTGVFTVLNRGDWFFSDSYGQGGKYWVQFLGDYLFHSLPYDESQSEILDYTLGTPASHGCVRLETEDAKWIYDNIEDGTKVIIS</sequence>
<evidence type="ECO:0000256" key="1">
    <source>
        <dbReference type="ARBA" id="ARBA00004752"/>
    </source>
</evidence>
<dbReference type="GO" id="GO:0071555">
    <property type="term" value="P:cell wall organization"/>
    <property type="evidence" value="ECO:0007669"/>
    <property type="project" value="UniProtKB-UniRule"/>
</dbReference>
<accession>L1QK57</accession>
<dbReference type="SUPFAM" id="SSF141523">
    <property type="entry name" value="L,D-transpeptidase catalytic domain-like"/>
    <property type="match status" value="1"/>
</dbReference>
<dbReference type="EMBL" id="AMEZ01000027">
    <property type="protein sequence ID" value="EKY27967.1"/>
    <property type="molecule type" value="Genomic_DNA"/>
</dbReference>
<reference evidence="9 10" key="1">
    <citation type="submission" date="2012-05" db="EMBL/GenBank/DDBJ databases">
        <authorList>
            <person name="Weinstock G."/>
            <person name="Sodergren E."/>
            <person name="Lobos E.A."/>
            <person name="Fulton L."/>
            <person name="Fulton R."/>
            <person name="Courtney L."/>
            <person name="Fronick C."/>
            <person name="O'Laughlin M."/>
            <person name="Godfrey J."/>
            <person name="Wilson R.M."/>
            <person name="Miner T."/>
            <person name="Farmer C."/>
            <person name="Delehaunty K."/>
            <person name="Cordes M."/>
            <person name="Minx P."/>
            <person name="Tomlinson C."/>
            <person name="Chen J."/>
            <person name="Wollam A."/>
            <person name="Pepin K.H."/>
            <person name="Bhonagiri V."/>
            <person name="Zhang X."/>
            <person name="Suruliraj S."/>
            <person name="Warren W."/>
            <person name="Mitreva M."/>
            <person name="Mardis E.R."/>
            <person name="Wilson R.K."/>
        </authorList>
    </citation>
    <scope>NUCLEOTIDE SEQUENCE [LARGE SCALE GENOMIC DNA]</scope>
    <source>
        <strain evidence="9 10">DSM 1785</strain>
    </source>
</reference>
<keyword evidence="3 6" id="KW-0133">Cell shape</keyword>
<keyword evidence="7" id="KW-0472">Membrane</keyword>
<dbReference type="PANTHER" id="PTHR30582">
    <property type="entry name" value="L,D-TRANSPEPTIDASE"/>
    <property type="match status" value="1"/>
</dbReference>
<dbReference type="GO" id="GO:0071972">
    <property type="term" value="F:peptidoglycan L,D-transpeptidase activity"/>
    <property type="evidence" value="ECO:0007669"/>
    <property type="project" value="TreeGrafter"/>
</dbReference>
<keyword evidence="10" id="KW-1185">Reference proteome</keyword>
<dbReference type="Pfam" id="PF03734">
    <property type="entry name" value="YkuD"/>
    <property type="match status" value="1"/>
</dbReference>
<feature type="domain" description="L,D-TPase catalytic" evidence="8">
    <location>
        <begin position="299"/>
        <end position="421"/>
    </location>
</feature>
<dbReference type="PATRIC" id="fig|545697.3.peg.1061"/>
<gene>
    <name evidence="9" type="ORF">HMPREF0216_01079</name>
</gene>
<evidence type="ECO:0000256" key="2">
    <source>
        <dbReference type="ARBA" id="ARBA00022679"/>
    </source>
</evidence>
<dbReference type="AlphaFoldDB" id="L1QK57"/>
<evidence type="ECO:0000256" key="5">
    <source>
        <dbReference type="ARBA" id="ARBA00023316"/>
    </source>
</evidence>
<dbReference type="UniPathway" id="UPA00219"/>
<dbReference type="GO" id="GO:0005576">
    <property type="term" value="C:extracellular region"/>
    <property type="evidence" value="ECO:0007669"/>
    <property type="project" value="TreeGrafter"/>
</dbReference>
<dbReference type="Proteomes" id="UP000010420">
    <property type="component" value="Unassembled WGS sequence"/>
</dbReference>
<protein>
    <submittedName>
        <fullName evidence="9">ErfK/YbiS/YcfS/YnhG</fullName>
    </submittedName>
</protein>
<dbReference type="HOGENOM" id="CLU_699630_0_0_9"/>
<comment type="caution">
    <text evidence="9">The sequence shown here is derived from an EMBL/GenBank/DDBJ whole genome shotgun (WGS) entry which is preliminary data.</text>
</comment>
<organism evidence="9 10">
    <name type="scientific">Clostridium celatum DSM 1785</name>
    <dbReference type="NCBI Taxonomy" id="545697"/>
    <lineage>
        <taxon>Bacteria</taxon>
        <taxon>Bacillati</taxon>
        <taxon>Bacillota</taxon>
        <taxon>Clostridia</taxon>
        <taxon>Eubacteriales</taxon>
        <taxon>Clostridiaceae</taxon>
        <taxon>Clostridium</taxon>
    </lineage>
</organism>
<dbReference type="PANTHER" id="PTHR30582:SF2">
    <property type="entry name" value="L,D-TRANSPEPTIDASE YCIB-RELATED"/>
    <property type="match status" value="1"/>
</dbReference>
<dbReference type="GO" id="GO:0016740">
    <property type="term" value="F:transferase activity"/>
    <property type="evidence" value="ECO:0007669"/>
    <property type="project" value="UniProtKB-KW"/>
</dbReference>
<feature type="active site" description="Nucleophile" evidence="6">
    <location>
        <position position="397"/>
    </location>
</feature>
<keyword evidence="5 6" id="KW-0961">Cell wall biogenesis/degradation</keyword>
<feature type="transmembrane region" description="Helical" evidence="7">
    <location>
        <begin position="32"/>
        <end position="52"/>
    </location>
</feature>
<keyword evidence="7" id="KW-0812">Transmembrane</keyword>
<proteinExistence type="predicted"/>
<comment type="pathway">
    <text evidence="1 6">Cell wall biogenesis; peptidoglycan biosynthesis.</text>
</comment>
<evidence type="ECO:0000313" key="9">
    <source>
        <dbReference type="EMBL" id="EKY27967.1"/>
    </source>
</evidence>
<feature type="active site" description="Proton donor/acceptor" evidence="6">
    <location>
        <position position="373"/>
    </location>
</feature>
<keyword evidence="4 6" id="KW-0573">Peptidoglycan synthesis</keyword>
<dbReference type="STRING" id="545697.HMPREF0216_01079"/>
<dbReference type="InterPro" id="IPR050979">
    <property type="entry name" value="LD-transpeptidase"/>
</dbReference>
<dbReference type="InterPro" id="IPR005490">
    <property type="entry name" value="LD_TPept_cat_dom"/>
</dbReference>
<dbReference type="Gene3D" id="2.40.440.10">
    <property type="entry name" value="L,D-transpeptidase catalytic domain-like"/>
    <property type="match status" value="1"/>
</dbReference>